<dbReference type="AlphaFoldDB" id="A0A5B9QB81"/>
<proteinExistence type="predicted"/>
<dbReference type="EMBL" id="CP042913">
    <property type="protein sequence ID" value="QEG34835.1"/>
    <property type="molecule type" value="Genomic_DNA"/>
</dbReference>
<gene>
    <name evidence="1" type="ORF">Pr1d_21200</name>
</gene>
<dbReference type="KEGG" id="bgok:Pr1d_21200"/>
<evidence type="ECO:0000313" key="1">
    <source>
        <dbReference type="EMBL" id="QEG34835.1"/>
    </source>
</evidence>
<dbReference type="Proteomes" id="UP000323917">
    <property type="component" value="Chromosome"/>
</dbReference>
<organism evidence="1 2">
    <name type="scientific">Bythopirellula goksoeyrii</name>
    <dbReference type="NCBI Taxonomy" id="1400387"/>
    <lineage>
        <taxon>Bacteria</taxon>
        <taxon>Pseudomonadati</taxon>
        <taxon>Planctomycetota</taxon>
        <taxon>Planctomycetia</taxon>
        <taxon>Pirellulales</taxon>
        <taxon>Lacipirellulaceae</taxon>
        <taxon>Bythopirellula</taxon>
    </lineage>
</organism>
<dbReference type="OrthoDB" id="292581at2"/>
<dbReference type="RefSeq" id="WP_148073428.1">
    <property type="nucleotide sequence ID" value="NZ_CP042913.1"/>
</dbReference>
<evidence type="ECO:0000313" key="2">
    <source>
        <dbReference type="Proteomes" id="UP000323917"/>
    </source>
</evidence>
<keyword evidence="2" id="KW-1185">Reference proteome</keyword>
<name>A0A5B9QB81_9BACT</name>
<accession>A0A5B9QB81</accession>
<reference evidence="1 2" key="1">
    <citation type="submission" date="2019-08" db="EMBL/GenBank/DDBJ databases">
        <title>Deep-cultivation of Planctomycetes and their phenomic and genomic characterization uncovers novel biology.</title>
        <authorList>
            <person name="Wiegand S."/>
            <person name="Jogler M."/>
            <person name="Boedeker C."/>
            <person name="Pinto D."/>
            <person name="Vollmers J."/>
            <person name="Rivas-Marin E."/>
            <person name="Kohn T."/>
            <person name="Peeters S.H."/>
            <person name="Heuer A."/>
            <person name="Rast P."/>
            <person name="Oberbeckmann S."/>
            <person name="Bunk B."/>
            <person name="Jeske O."/>
            <person name="Meyerdierks A."/>
            <person name="Storesund J.E."/>
            <person name="Kallscheuer N."/>
            <person name="Luecker S."/>
            <person name="Lage O.M."/>
            <person name="Pohl T."/>
            <person name="Merkel B.J."/>
            <person name="Hornburger P."/>
            <person name="Mueller R.-W."/>
            <person name="Bruemmer F."/>
            <person name="Labrenz M."/>
            <person name="Spormann A.M."/>
            <person name="Op den Camp H."/>
            <person name="Overmann J."/>
            <person name="Amann R."/>
            <person name="Jetten M.S.M."/>
            <person name="Mascher T."/>
            <person name="Medema M.H."/>
            <person name="Devos D.P."/>
            <person name="Kaster A.-K."/>
            <person name="Ovreas L."/>
            <person name="Rohde M."/>
            <person name="Galperin M.Y."/>
            <person name="Jogler C."/>
        </authorList>
    </citation>
    <scope>NUCLEOTIDE SEQUENCE [LARGE SCALE GENOMIC DNA]</scope>
    <source>
        <strain evidence="1 2">Pr1d</strain>
    </source>
</reference>
<protein>
    <submittedName>
        <fullName evidence="1">Uncharacterized protein</fullName>
    </submittedName>
</protein>
<sequence length="295" mass="32410">MRDSLTIRIGNCTHNDARLVLEPYSDSEILEVTGFVRGPFSEFAKTLTADFKLRPVRQAGAKAASAEVLVMEPCYWTPKLPFLYELHLKLKLADGSEEVARLRTGIKRLHVEGCSLRLQGKRIVLRGLRCNSPDDQMMRLACEQETALVVGSPSESVCESASRLGVPLIADLRDVVEPWQDICRKLDWYPAVCLVLLKVDQLTGIGGGWKWPQHSLVAAMASASSTATEFSSVKYQALAVELASGERPPGWLATTDNPVFALSSGTASSIEDARALCDRWQTELAPEFDLAGYIV</sequence>